<proteinExistence type="predicted"/>
<keyword evidence="2" id="KW-0067">ATP-binding</keyword>
<dbReference type="Gene3D" id="3.30.565.60">
    <property type="match status" value="1"/>
</dbReference>
<name>A0AAU8N012_9ACTO</name>
<dbReference type="GO" id="GO:0005524">
    <property type="term" value="F:ATP binding"/>
    <property type="evidence" value="ECO:0007669"/>
    <property type="project" value="UniProtKB-KW"/>
</dbReference>
<dbReference type="InterPro" id="IPR036388">
    <property type="entry name" value="WH-like_DNA-bd_sf"/>
</dbReference>
<gene>
    <name evidence="2" type="ORF">ABXS69_08440</name>
</gene>
<accession>A0AAU8N012</accession>
<dbReference type="Pfam" id="PF13749">
    <property type="entry name" value="HATPase_c_4"/>
    <property type="match status" value="1"/>
</dbReference>
<dbReference type="InterPro" id="IPR038475">
    <property type="entry name" value="RecG_C_sf"/>
</dbReference>
<dbReference type="Pfam" id="PF04326">
    <property type="entry name" value="SLFN_AlbA_2"/>
    <property type="match status" value="1"/>
</dbReference>
<evidence type="ECO:0000313" key="2">
    <source>
        <dbReference type="EMBL" id="XCP81990.1"/>
    </source>
</evidence>
<protein>
    <submittedName>
        <fullName evidence="2">ATP-binding protein</fullName>
    </submittedName>
</protein>
<dbReference type="EMBL" id="CP159989">
    <property type="protein sequence ID" value="XCP81990.1"/>
    <property type="molecule type" value="Genomic_DNA"/>
</dbReference>
<feature type="domain" description="Schlafen AlbA-2" evidence="1">
    <location>
        <begin position="21"/>
        <end position="149"/>
    </location>
</feature>
<dbReference type="PANTHER" id="PTHR30595">
    <property type="entry name" value="GLPR-RELATED TRANSCRIPTIONAL REPRESSOR"/>
    <property type="match status" value="1"/>
</dbReference>
<dbReference type="Gene3D" id="3.30.950.30">
    <property type="entry name" value="Schlafen, AAA domain"/>
    <property type="match status" value="1"/>
</dbReference>
<dbReference type="RefSeq" id="WP_366180241.1">
    <property type="nucleotide sequence ID" value="NZ_CP159989.1"/>
</dbReference>
<dbReference type="SUPFAM" id="SSF46785">
    <property type="entry name" value="Winged helix' DNA-binding domain"/>
    <property type="match status" value="1"/>
</dbReference>
<sequence length="572" mass="61680">MVRDDPLQAQIDRLRRLRTDDEWIEVKAAVGGLPKSIWETVSAFANTAGGLIVLGLDEANGFSPADGFDLGMVANQLRAGLTEAPGTSPKVSPVPTFDIKHDEVDGSPVLTVSIQPLLPAPRSQMPCYVVARGLQNGSFKRVGDADQRLTPYETYLLNSRFSDDLTDREPVRGAELTDLSVDLVDRTIARLRSTGSRALGGLSPDDRVGALKRINAATADGRPTLAGYLALGIYPQQELPQVVIDVTVHPGIVKSQDPATRFLDRRMCDGPLPTAIQDAVATVMRNLGTARVVDGARGQDLPEIPEEVVRETIANAAMHRDYSTYVRGQQVAVDVYPDRVEVSNPGGFYGDRTKDNVAEGYSTSRNPSLVKLLQVVPMPDGVSTVCENQGSGVALMVDTMRKRGLPAPDYSASSIDHVVVRLARFGLVNPETEQWLASLPGRTQASRHQDIALALARNKGSVAVSDLRANLGLDSDDCRDVLAHLVADGLLIGVNDGPYVLADLRHTETATGAEWEVLNALDAVSPRSIQDLVAATGKTRHALRPILRDLVDRGLITPTAPPQSKNRRYLLG</sequence>
<organism evidence="2">
    <name type="scientific">Actinomyces timonensis</name>
    <dbReference type="NCBI Taxonomy" id="1288391"/>
    <lineage>
        <taxon>Bacteria</taxon>
        <taxon>Bacillati</taxon>
        <taxon>Actinomycetota</taxon>
        <taxon>Actinomycetes</taxon>
        <taxon>Actinomycetales</taxon>
        <taxon>Actinomycetaceae</taxon>
        <taxon>Actinomyces</taxon>
    </lineage>
</organism>
<dbReference type="Gene3D" id="1.10.10.10">
    <property type="entry name" value="Winged helix-like DNA-binding domain superfamily/Winged helix DNA-binding domain"/>
    <property type="match status" value="1"/>
</dbReference>
<evidence type="ECO:0000259" key="1">
    <source>
        <dbReference type="Pfam" id="PF04326"/>
    </source>
</evidence>
<reference evidence="2" key="1">
    <citation type="submission" date="2024-05" db="EMBL/GenBank/DDBJ databases">
        <title>Draft genome assemblies of 36 bacteria isolated from hibernating arctic ground squirrels.</title>
        <authorList>
            <person name="McKee H."/>
            <person name="Mullen L."/>
            <person name="Drown D.M."/>
            <person name="Duddleston K.N."/>
        </authorList>
    </citation>
    <scope>NUCLEOTIDE SEQUENCE</scope>
    <source>
        <strain evidence="2">AR004</strain>
    </source>
</reference>
<dbReference type="InterPro" id="IPR036390">
    <property type="entry name" value="WH_DNA-bd_sf"/>
</dbReference>
<dbReference type="AlphaFoldDB" id="A0AAU8N012"/>
<keyword evidence="2" id="KW-0547">Nucleotide-binding</keyword>
<dbReference type="PANTHER" id="PTHR30595:SF6">
    <property type="entry name" value="SCHLAFEN ALBA-2 DOMAIN-CONTAINING PROTEIN"/>
    <property type="match status" value="1"/>
</dbReference>
<dbReference type="InterPro" id="IPR007421">
    <property type="entry name" value="Schlafen_AlbA_2_dom"/>
</dbReference>
<dbReference type="InterPro" id="IPR038461">
    <property type="entry name" value="Schlafen_AlbA_2_dom_sf"/>
</dbReference>